<keyword evidence="3" id="KW-1185">Reference proteome</keyword>
<evidence type="ECO:0000313" key="2">
    <source>
        <dbReference type="EMBL" id="MED6223432.1"/>
    </source>
</evidence>
<proteinExistence type="inferred from homology"/>
<dbReference type="PANTHER" id="PTHR31374:SF153">
    <property type="entry name" value="AUXIN-RESPONSIVE PROTEIN SAUR36-LIKE"/>
    <property type="match status" value="1"/>
</dbReference>
<sequence>MAKTSVCGRLLKGGFGGMLVIMRKLRTSLSHSTGVKQGHFVVIATQGWKPERFFVKLSYLDHPEFVKLLEQAEEEFGFSQVGALEIPCEPGKMIRCFVGSMIRKGLSVLFVARRWTSSVTSSSEEEVMYFNDDETVEGYFTVLATKGKETRRFSVELDCLSDGAFLGLLDEAPQNIHAQIHISY</sequence>
<comment type="caution">
    <text evidence="2">The sequence shown here is derived from an EMBL/GenBank/DDBJ whole genome shotgun (WGS) entry which is preliminary data.</text>
</comment>
<evidence type="ECO:0000256" key="1">
    <source>
        <dbReference type="ARBA" id="ARBA00006974"/>
    </source>
</evidence>
<dbReference type="InterPro" id="IPR003676">
    <property type="entry name" value="SAUR_fam"/>
</dbReference>
<dbReference type="Proteomes" id="UP001341840">
    <property type="component" value="Unassembled WGS sequence"/>
</dbReference>
<dbReference type="PANTHER" id="PTHR31374">
    <property type="entry name" value="AUXIN-INDUCED PROTEIN-LIKE-RELATED"/>
    <property type="match status" value="1"/>
</dbReference>
<name>A0ABU6ZN48_9FABA</name>
<evidence type="ECO:0000313" key="3">
    <source>
        <dbReference type="Proteomes" id="UP001341840"/>
    </source>
</evidence>
<organism evidence="2 3">
    <name type="scientific">Stylosanthes scabra</name>
    <dbReference type="NCBI Taxonomy" id="79078"/>
    <lineage>
        <taxon>Eukaryota</taxon>
        <taxon>Viridiplantae</taxon>
        <taxon>Streptophyta</taxon>
        <taxon>Embryophyta</taxon>
        <taxon>Tracheophyta</taxon>
        <taxon>Spermatophyta</taxon>
        <taxon>Magnoliopsida</taxon>
        <taxon>eudicotyledons</taxon>
        <taxon>Gunneridae</taxon>
        <taxon>Pentapetalae</taxon>
        <taxon>rosids</taxon>
        <taxon>fabids</taxon>
        <taxon>Fabales</taxon>
        <taxon>Fabaceae</taxon>
        <taxon>Papilionoideae</taxon>
        <taxon>50 kb inversion clade</taxon>
        <taxon>dalbergioids sensu lato</taxon>
        <taxon>Dalbergieae</taxon>
        <taxon>Pterocarpus clade</taxon>
        <taxon>Stylosanthes</taxon>
    </lineage>
</organism>
<protein>
    <submittedName>
        <fullName evidence="2">Uncharacterized protein</fullName>
    </submittedName>
</protein>
<comment type="similarity">
    <text evidence="1">Belongs to the ARG7 family.</text>
</comment>
<accession>A0ABU6ZN48</accession>
<dbReference type="EMBL" id="JASCZI010272766">
    <property type="protein sequence ID" value="MED6223432.1"/>
    <property type="molecule type" value="Genomic_DNA"/>
</dbReference>
<dbReference type="Pfam" id="PF02519">
    <property type="entry name" value="Auxin_inducible"/>
    <property type="match status" value="1"/>
</dbReference>
<gene>
    <name evidence="2" type="ORF">PIB30_073892</name>
</gene>
<reference evidence="2 3" key="1">
    <citation type="journal article" date="2023" name="Plants (Basel)">
        <title>Bridging the Gap: Combining Genomics and Transcriptomics Approaches to Understand Stylosanthes scabra, an Orphan Legume from the Brazilian Caatinga.</title>
        <authorList>
            <person name="Ferreira-Neto J.R.C."/>
            <person name="da Silva M.D."/>
            <person name="Binneck E."/>
            <person name="de Melo N.F."/>
            <person name="da Silva R.H."/>
            <person name="de Melo A.L.T.M."/>
            <person name="Pandolfi V."/>
            <person name="Bustamante F.O."/>
            <person name="Brasileiro-Vidal A.C."/>
            <person name="Benko-Iseppon A.M."/>
        </authorList>
    </citation>
    <scope>NUCLEOTIDE SEQUENCE [LARGE SCALE GENOMIC DNA]</scope>
    <source>
        <tissue evidence="2">Leaves</tissue>
    </source>
</reference>